<name>A0A212JLP3_9DELT</name>
<evidence type="ECO:0000313" key="1">
    <source>
        <dbReference type="EMBL" id="SBW00225.1"/>
    </source>
</evidence>
<organism evidence="1">
    <name type="scientific">uncultured delta proteobacterium</name>
    <dbReference type="NCBI Taxonomy" id="34034"/>
    <lineage>
        <taxon>Bacteria</taxon>
        <taxon>Deltaproteobacteria</taxon>
        <taxon>environmental samples</taxon>
    </lineage>
</organism>
<proteinExistence type="predicted"/>
<dbReference type="EMBL" id="FLUQ01000001">
    <property type="protein sequence ID" value="SBW00225.1"/>
    <property type="molecule type" value="Genomic_DNA"/>
</dbReference>
<gene>
    <name evidence="1" type="ORF">KL86DPRO_11746</name>
</gene>
<sequence>MARRRRERPNPPVRTGVFCNAVVVKNKKAAIVQKGLAVRRPGNIFDAHGTVNKKI</sequence>
<protein>
    <submittedName>
        <fullName evidence="1">Uncharacterized protein</fullName>
    </submittedName>
</protein>
<accession>A0A212JLP3</accession>
<reference evidence="1" key="1">
    <citation type="submission" date="2016-04" db="EMBL/GenBank/DDBJ databases">
        <authorList>
            <person name="Evans L.H."/>
            <person name="Alamgir A."/>
            <person name="Owens N."/>
            <person name="Weber N.D."/>
            <person name="Virtaneva K."/>
            <person name="Barbian K."/>
            <person name="Babar A."/>
            <person name="Rosenke K."/>
        </authorList>
    </citation>
    <scope>NUCLEOTIDE SEQUENCE</scope>
    <source>
        <strain evidence="1">86</strain>
    </source>
</reference>
<dbReference type="AlphaFoldDB" id="A0A212JLP3"/>